<feature type="transmembrane region" description="Helical" evidence="1">
    <location>
        <begin position="209"/>
        <end position="231"/>
    </location>
</feature>
<gene>
    <name evidence="2" type="ORF">SAMN05444141_103259</name>
</gene>
<protein>
    <submittedName>
        <fullName evidence="2">Tetratricopeptide repeat-containing protein</fullName>
    </submittedName>
</protein>
<keyword evidence="3" id="KW-1185">Reference proteome</keyword>
<dbReference type="InterPro" id="IPR011990">
    <property type="entry name" value="TPR-like_helical_dom_sf"/>
</dbReference>
<keyword evidence="1" id="KW-0472">Membrane</keyword>
<sequence length="313" mass="35502">MAASLNTAKALLDAGNFDSARQIAEELLEELPSFSPFWSFRIQIEMQAENYKAALKITHEALAILPDDYDIRECEFWALLRLKKKKEAAKVYQDYKRDFPHLENHHKAMSFALNAIKGKASEARKSLNKLIGEPKTPLLKRNFGIALYKVDDAFRAQSLMEQAQPDLPDDVELNTALAINSFLLVRPSKCRKYASQAFALSFNKAHLRFVYWASFLLYLPPVFFMVGVFLVFSVIRAYSAASFAMLFLIVTMFYAADIIQIWSQLISRATGLQFLDNTTAWYVLASAITIVAASPKILTSLFPSQKAVRLKNY</sequence>
<evidence type="ECO:0000313" key="3">
    <source>
        <dbReference type="Proteomes" id="UP000183371"/>
    </source>
</evidence>
<dbReference type="AlphaFoldDB" id="A0A1I7APM8"/>
<organism evidence="2 3">
    <name type="scientific">Pseudovibrio denitrificans</name>
    <dbReference type="NCBI Taxonomy" id="258256"/>
    <lineage>
        <taxon>Bacteria</taxon>
        <taxon>Pseudomonadati</taxon>
        <taxon>Pseudomonadota</taxon>
        <taxon>Alphaproteobacteria</taxon>
        <taxon>Hyphomicrobiales</taxon>
        <taxon>Stappiaceae</taxon>
        <taxon>Pseudovibrio</taxon>
    </lineage>
</organism>
<proteinExistence type="predicted"/>
<dbReference type="RefSeq" id="WP_083416803.1">
    <property type="nucleotide sequence ID" value="NZ_FPBD01000003.1"/>
</dbReference>
<dbReference type="Pfam" id="PF13429">
    <property type="entry name" value="TPR_15"/>
    <property type="match status" value="1"/>
</dbReference>
<keyword evidence="1" id="KW-0812">Transmembrane</keyword>
<dbReference type="SUPFAM" id="SSF48452">
    <property type="entry name" value="TPR-like"/>
    <property type="match status" value="2"/>
</dbReference>
<evidence type="ECO:0000313" key="2">
    <source>
        <dbReference type="EMBL" id="SFT76864.1"/>
    </source>
</evidence>
<accession>A0A1I7APM8</accession>
<feature type="transmembrane region" description="Helical" evidence="1">
    <location>
        <begin position="243"/>
        <end position="262"/>
    </location>
</feature>
<dbReference type="EMBL" id="FPBD01000003">
    <property type="protein sequence ID" value="SFT76864.1"/>
    <property type="molecule type" value="Genomic_DNA"/>
</dbReference>
<name>A0A1I7APM8_9HYPH</name>
<reference evidence="3" key="1">
    <citation type="submission" date="2016-10" db="EMBL/GenBank/DDBJ databases">
        <authorList>
            <person name="Varghese N."/>
            <person name="Submissions S."/>
        </authorList>
    </citation>
    <scope>NUCLEOTIDE SEQUENCE [LARGE SCALE GENOMIC DNA]</scope>
    <source>
        <strain evidence="3">DSM 17465</strain>
    </source>
</reference>
<evidence type="ECO:0000256" key="1">
    <source>
        <dbReference type="SAM" id="Phobius"/>
    </source>
</evidence>
<dbReference type="Proteomes" id="UP000183371">
    <property type="component" value="Unassembled WGS sequence"/>
</dbReference>
<dbReference type="Gene3D" id="1.25.40.10">
    <property type="entry name" value="Tetratricopeptide repeat domain"/>
    <property type="match status" value="1"/>
</dbReference>
<feature type="transmembrane region" description="Helical" evidence="1">
    <location>
        <begin position="282"/>
        <end position="302"/>
    </location>
</feature>
<keyword evidence="1" id="KW-1133">Transmembrane helix</keyword>